<dbReference type="SUPFAM" id="SSF81301">
    <property type="entry name" value="Nucleotidyltransferase"/>
    <property type="match status" value="1"/>
</dbReference>
<sequence>MSEYVTRGLMLQRLVDVARTDQRIVGLVDYGSSSYRRADEWSDIDVALFVRDADFEAFNRAWKEWAAQFGELLLAYRGGIGHPWTVYAAQPVPLRVDFNFYPEAEIGQILTWPNSPSDSAAMICYEGSGGRLTETVQQIVGRSLRLPSEDIASMFEQVAGDFWYYVLYMFSKWKRDQVWLARQTFHGEVMQNLLALLRLEANALDEWRSTSAAWRIEQMLSPERLQQLDACIPASGAASLKQSLVAAANMGYEACEHIAHQYCWTWPWRVAEHTLQVISA</sequence>
<dbReference type="Gene3D" id="1.20.120.330">
    <property type="entry name" value="Nucleotidyltransferases domain 2"/>
    <property type="match status" value="1"/>
</dbReference>
<dbReference type="Proteomes" id="UP000322530">
    <property type="component" value="Unassembled WGS sequence"/>
</dbReference>
<dbReference type="RefSeq" id="WP_149404593.1">
    <property type="nucleotide sequence ID" value="NZ_BIXY01000147.1"/>
</dbReference>
<dbReference type="Pfam" id="PF04439">
    <property type="entry name" value="Adenyl_transf"/>
    <property type="match status" value="2"/>
</dbReference>
<evidence type="ECO:0000313" key="2">
    <source>
        <dbReference type="Proteomes" id="UP000322530"/>
    </source>
</evidence>
<protein>
    <recommendedName>
        <fullName evidence="3">Aminoglycoside 6-adenylyltransferase</fullName>
    </recommendedName>
</protein>
<gene>
    <name evidence="1" type="ORF">KDI_53590</name>
</gene>
<keyword evidence="2" id="KW-1185">Reference proteome</keyword>
<evidence type="ECO:0000313" key="1">
    <source>
        <dbReference type="EMBL" id="GCF11795.1"/>
    </source>
</evidence>
<dbReference type="InterPro" id="IPR043519">
    <property type="entry name" value="NT_sf"/>
</dbReference>
<dbReference type="OrthoDB" id="152462at2"/>
<accession>A0A5A5TKK2</accession>
<proteinExistence type="predicted"/>
<dbReference type="EMBL" id="BIXY01000147">
    <property type="protein sequence ID" value="GCF11795.1"/>
    <property type="molecule type" value="Genomic_DNA"/>
</dbReference>
<dbReference type="InterPro" id="IPR007530">
    <property type="entry name" value="Aminoglycoside_adenylylTfrase"/>
</dbReference>
<organism evidence="1 2">
    <name type="scientific">Dictyobacter arantiisoli</name>
    <dbReference type="NCBI Taxonomy" id="2014874"/>
    <lineage>
        <taxon>Bacteria</taxon>
        <taxon>Bacillati</taxon>
        <taxon>Chloroflexota</taxon>
        <taxon>Ktedonobacteria</taxon>
        <taxon>Ktedonobacterales</taxon>
        <taxon>Dictyobacteraceae</taxon>
        <taxon>Dictyobacter</taxon>
    </lineage>
</organism>
<evidence type="ECO:0008006" key="3">
    <source>
        <dbReference type="Google" id="ProtNLM"/>
    </source>
</evidence>
<name>A0A5A5TKK2_9CHLR</name>
<dbReference type="AlphaFoldDB" id="A0A5A5TKK2"/>
<comment type="caution">
    <text evidence="1">The sequence shown here is derived from an EMBL/GenBank/DDBJ whole genome shotgun (WGS) entry which is preliminary data.</text>
</comment>
<dbReference type="SUPFAM" id="SSF81631">
    <property type="entry name" value="PAP/OAS1 substrate-binding domain"/>
    <property type="match status" value="1"/>
</dbReference>
<dbReference type="Gene3D" id="3.30.460.10">
    <property type="entry name" value="Beta Polymerase, domain 2"/>
    <property type="match status" value="1"/>
</dbReference>
<reference evidence="1 2" key="1">
    <citation type="submission" date="2019-01" db="EMBL/GenBank/DDBJ databases">
        <title>Draft genome sequence of Dictyobacter sp. Uno17.</title>
        <authorList>
            <person name="Wang C.M."/>
            <person name="Zheng Y."/>
            <person name="Sakai Y."/>
            <person name="Abe K."/>
            <person name="Yokota A."/>
            <person name="Yabe S."/>
        </authorList>
    </citation>
    <scope>NUCLEOTIDE SEQUENCE [LARGE SCALE GENOMIC DNA]</scope>
    <source>
        <strain evidence="1 2">Uno17</strain>
    </source>
</reference>